<dbReference type="STRING" id="268505.A0A2A9PHH7"/>
<evidence type="ECO:0008006" key="4">
    <source>
        <dbReference type="Google" id="ProtNLM"/>
    </source>
</evidence>
<accession>A0A2A9PHH7</accession>
<keyword evidence="3" id="KW-1185">Reference proteome</keyword>
<comment type="caution">
    <text evidence="2">The sequence shown here is derived from an EMBL/GenBank/DDBJ whole genome shotgun (WGS) entry which is preliminary data.</text>
</comment>
<organism evidence="2 3">
    <name type="scientific">Ophiocordyceps unilateralis</name>
    <name type="common">Zombie-ant fungus</name>
    <name type="synonym">Torrubia unilateralis</name>
    <dbReference type="NCBI Taxonomy" id="268505"/>
    <lineage>
        <taxon>Eukaryota</taxon>
        <taxon>Fungi</taxon>
        <taxon>Dikarya</taxon>
        <taxon>Ascomycota</taxon>
        <taxon>Pezizomycotina</taxon>
        <taxon>Sordariomycetes</taxon>
        <taxon>Hypocreomycetidae</taxon>
        <taxon>Hypocreales</taxon>
        <taxon>Ophiocordycipitaceae</taxon>
        <taxon>Ophiocordyceps</taxon>
    </lineage>
</organism>
<dbReference type="AlphaFoldDB" id="A0A2A9PHH7"/>
<reference evidence="2 3" key="2">
    <citation type="journal article" date="2017" name="Sci. Rep.">
        <title>Ant-infecting Ophiocordyceps genomes reveal a high diversity of potential behavioral manipulation genes and a possible major role for enterotoxins.</title>
        <authorList>
            <person name="de Bekker C."/>
            <person name="Ohm R.A."/>
            <person name="Evans H.C."/>
            <person name="Brachmann A."/>
            <person name="Hughes D.P."/>
        </authorList>
    </citation>
    <scope>NUCLEOTIDE SEQUENCE [LARGE SCALE GENOMIC DNA]</scope>
    <source>
        <strain evidence="2 3">SC16a</strain>
    </source>
</reference>
<dbReference type="EMBL" id="LAZP02000107">
    <property type="protein sequence ID" value="PFH60798.1"/>
    <property type="molecule type" value="Genomic_DNA"/>
</dbReference>
<reference evidence="2 3" key="1">
    <citation type="journal article" date="2015" name="BMC Genomics">
        <title>Gene expression during zombie ant biting behavior reflects the complexity underlying fungal parasitic behavioral manipulation.</title>
        <authorList>
            <person name="de Bekker C."/>
            <person name="Ohm R.A."/>
            <person name="Loreto R.G."/>
            <person name="Sebastian A."/>
            <person name="Albert I."/>
            <person name="Merrow M."/>
            <person name="Brachmann A."/>
            <person name="Hughes D.P."/>
        </authorList>
    </citation>
    <scope>NUCLEOTIDE SEQUENCE [LARGE SCALE GENOMIC DNA]</scope>
    <source>
        <strain evidence="2 3">SC16a</strain>
    </source>
</reference>
<evidence type="ECO:0000256" key="1">
    <source>
        <dbReference type="SAM" id="SignalP"/>
    </source>
</evidence>
<feature type="chain" id="PRO_5011998742" description="MACPF domain-containing protein" evidence="1">
    <location>
        <begin position="24"/>
        <end position="537"/>
    </location>
</feature>
<dbReference type="OrthoDB" id="3231004at2759"/>
<feature type="signal peptide" evidence="1">
    <location>
        <begin position="1"/>
        <end position="23"/>
    </location>
</feature>
<gene>
    <name evidence="2" type="ORF">XA68_10312</name>
</gene>
<proteinExistence type="predicted"/>
<keyword evidence="1" id="KW-0732">Signal</keyword>
<name>A0A2A9PHH7_OPHUN</name>
<dbReference type="Proteomes" id="UP000037136">
    <property type="component" value="Unassembled WGS sequence"/>
</dbReference>
<sequence length="537" mass="59224">MWASSLRTLTLFQLTAFIPFVLADGDNVPFSNLLTIGQGYNTFLNKGAKHDAVEIKSAKVKRNANRPHVRAVEPGQVTTFEFTPPSGNLTGLNIASYLESPSPDVFDQVLADLETTENPFDKLQKLKSVGDEGGSTSQCNGDLRSETKLTTSFESYLKSLGISASATISGYGQSAAVSGNYLDQAKFSKSTLTYVAIMDVTKQLDVRDGFKFNTHLYHNGTFLRDFGDRWIRGFTAGGRMIARISITSKNKSSKNEIQAKAEAALSFWGMTGELSSSVKKSMEELNKDAEVDVSLFYQGDLRTIMSKEGAEGSIPSNSAQDALTQAKRWADAFLKNACQHDYKYGALLDSYETIPNFPTEQDVVDYSIPKFVSYMVLGRLVKVTEMSRLLANAHELSDDLKAEIAMAEIDMIEACKKWVTTIAKDQLQVKSTAKALIDKLQKEFMDKYKSYVPDPNPNPNPNPPCTSIPCYGEMLRLQGSLGRLHSACQSGQYATDKLVTSARAYMKEQTCYEVKEQNWVAMAPAVYKPVCKCVLGA</sequence>
<evidence type="ECO:0000313" key="2">
    <source>
        <dbReference type="EMBL" id="PFH60798.1"/>
    </source>
</evidence>
<evidence type="ECO:0000313" key="3">
    <source>
        <dbReference type="Proteomes" id="UP000037136"/>
    </source>
</evidence>
<protein>
    <recommendedName>
        <fullName evidence="4">MACPF domain-containing protein</fullName>
    </recommendedName>
</protein>